<dbReference type="EMBL" id="AJVK01024426">
    <property type="status" value="NOT_ANNOTATED_CDS"/>
    <property type="molecule type" value="Genomic_DNA"/>
</dbReference>
<keyword evidence="6" id="KW-1185">Reference proteome</keyword>
<dbReference type="PANTHER" id="PTHR45781">
    <property type="entry name" value="AGAP000281-PA"/>
    <property type="match status" value="1"/>
</dbReference>
<accession>A0A1B0EVX2</accession>
<feature type="compositionally biased region" description="Polar residues" evidence="4">
    <location>
        <begin position="26"/>
        <end position="39"/>
    </location>
</feature>
<protein>
    <recommendedName>
        <fullName evidence="7">TOX high mobility group box family member 4</fullName>
    </recommendedName>
</protein>
<dbReference type="VEuPathDB" id="VectorBase:PPAI002315"/>
<dbReference type="PANTHER" id="PTHR45781:SF1">
    <property type="entry name" value="HMG BOX DOMAIN-CONTAINING PROTEIN"/>
    <property type="match status" value="1"/>
</dbReference>
<sequence>MHPAQQAPHGHQMVGPPGGGGGGQISPHTMSPVSGTPPSNEHHPNQCIRHGCTNQAIVNQDWEDEYCSNECVITHCSLLFFFPIWHGVSAEAD</sequence>
<proteinExistence type="predicted"/>
<dbReference type="GO" id="GO:0005634">
    <property type="term" value="C:nucleus"/>
    <property type="evidence" value="ECO:0007669"/>
    <property type="project" value="UniProtKB-SubCell"/>
</dbReference>
<evidence type="ECO:0000256" key="1">
    <source>
        <dbReference type="ARBA" id="ARBA00004123"/>
    </source>
</evidence>
<dbReference type="EnsemblMetazoa" id="PPAI002315-RA">
    <property type="protein sequence ID" value="PPAI002315-PA"/>
    <property type="gene ID" value="PPAI002315"/>
</dbReference>
<dbReference type="EMBL" id="AJVK01024425">
    <property type="status" value="NOT_ANNOTATED_CDS"/>
    <property type="molecule type" value="Genomic_DNA"/>
</dbReference>
<dbReference type="GO" id="GO:0031490">
    <property type="term" value="F:chromatin DNA binding"/>
    <property type="evidence" value="ECO:0007669"/>
    <property type="project" value="TreeGrafter"/>
</dbReference>
<feature type="region of interest" description="Disordered" evidence="4">
    <location>
        <begin position="1"/>
        <end position="47"/>
    </location>
</feature>
<keyword evidence="3" id="KW-0539">Nucleus</keyword>
<evidence type="ECO:0000313" key="5">
    <source>
        <dbReference type="EnsemblMetazoa" id="PPAI002315-PA"/>
    </source>
</evidence>
<evidence type="ECO:0000313" key="6">
    <source>
        <dbReference type="Proteomes" id="UP000092462"/>
    </source>
</evidence>
<dbReference type="GO" id="GO:0006357">
    <property type="term" value="P:regulation of transcription by RNA polymerase II"/>
    <property type="evidence" value="ECO:0007669"/>
    <property type="project" value="TreeGrafter"/>
</dbReference>
<keyword evidence="2" id="KW-0238">DNA-binding</keyword>
<reference evidence="5" key="1">
    <citation type="submission" date="2022-08" db="UniProtKB">
        <authorList>
            <consortium name="EnsemblMetazoa"/>
        </authorList>
    </citation>
    <scope>IDENTIFICATION</scope>
    <source>
        <strain evidence="5">Israel</strain>
    </source>
</reference>
<evidence type="ECO:0000256" key="2">
    <source>
        <dbReference type="ARBA" id="ARBA00023125"/>
    </source>
</evidence>
<evidence type="ECO:0008006" key="7">
    <source>
        <dbReference type="Google" id="ProtNLM"/>
    </source>
</evidence>
<evidence type="ECO:0000256" key="3">
    <source>
        <dbReference type="ARBA" id="ARBA00023242"/>
    </source>
</evidence>
<dbReference type="Proteomes" id="UP000092462">
    <property type="component" value="Unassembled WGS sequence"/>
</dbReference>
<organism evidence="5 6">
    <name type="scientific">Phlebotomus papatasi</name>
    <name type="common">Sandfly</name>
    <dbReference type="NCBI Taxonomy" id="29031"/>
    <lineage>
        <taxon>Eukaryota</taxon>
        <taxon>Metazoa</taxon>
        <taxon>Ecdysozoa</taxon>
        <taxon>Arthropoda</taxon>
        <taxon>Hexapoda</taxon>
        <taxon>Insecta</taxon>
        <taxon>Pterygota</taxon>
        <taxon>Neoptera</taxon>
        <taxon>Endopterygota</taxon>
        <taxon>Diptera</taxon>
        <taxon>Nematocera</taxon>
        <taxon>Psychodoidea</taxon>
        <taxon>Psychodidae</taxon>
        <taxon>Phlebotomus</taxon>
        <taxon>Phlebotomus</taxon>
    </lineage>
</organism>
<dbReference type="VEuPathDB" id="VectorBase:PPAPM1_006919"/>
<evidence type="ECO:0000256" key="4">
    <source>
        <dbReference type="SAM" id="MobiDB-lite"/>
    </source>
</evidence>
<dbReference type="AlphaFoldDB" id="A0A1B0EVX2"/>
<dbReference type="InterPro" id="IPR051365">
    <property type="entry name" value="TOX_HMG-box_domain"/>
</dbReference>
<comment type="subcellular location">
    <subcellularLocation>
        <location evidence="1">Nucleus</location>
    </subcellularLocation>
</comment>
<name>A0A1B0EVX2_PHLPP</name>